<dbReference type="PANTHER" id="PTHR33164">
    <property type="entry name" value="TRANSCRIPTIONAL REGULATOR, MARR FAMILY"/>
    <property type="match status" value="1"/>
</dbReference>
<dbReference type="AlphaFoldDB" id="A0A101TB89"/>
<dbReference type="InterPro" id="IPR039422">
    <property type="entry name" value="MarR/SlyA-like"/>
</dbReference>
<dbReference type="OrthoDB" id="4462574at2"/>
<evidence type="ECO:0000259" key="1">
    <source>
        <dbReference type="PROSITE" id="PS50995"/>
    </source>
</evidence>
<dbReference type="GO" id="GO:0003700">
    <property type="term" value="F:DNA-binding transcription factor activity"/>
    <property type="evidence" value="ECO:0007669"/>
    <property type="project" value="InterPro"/>
</dbReference>
<organism evidence="2 3">
    <name type="scientific">Streptomyces griseoruber</name>
    <dbReference type="NCBI Taxonomy" id="1943"/>
    <lineage>
        <taxon>Bacteria</taxon>
        <taxon>Bacillati</taxon>
        <taxon>Actinomycetota</taxon>
        <taxon>Actinomycetes</taxon>
        <taxon>Kitasatosporales</taxon>
        <taxon>Streptomycetaceae</taxon>
        <taxon>Streptomyces</taxon>
    </lineage>
</organism>
<gene>
    <name evidence="2" type="ORF">AQJ64_00910</name>
</gene>
<reference evidence="2 3" key="1">
    <citation type="submission" date="2015-10" db="EMBL/GenBank/DDBJ databases">
        <title>Draft genome sequence of Streptomyces griseoruber DSM 40281, type strain for the species Streptomyces griseoruber.</title>
        <authorList>
            <person name="Ruckert C."/>
            <person name="Winkler A."/>
            <person name="Kalinowski J."/>
            <person name="Kampfer P."/>
            <person name="Glaeser S."/>
        </authorList>
    </citation>
    <scope>NUCLEOTIDE SEQUENCE [LARGE SCALE GENOMIC DNA]</scope>
    <source>
        <strain evidence="2 3">DSM 40281</strain>
    </source>
</reference>
<evidence type="ECO:0000313" key="3">
    <source>
        <dbReference type="Proteomes" id="UP000052982"/>
    </source>
</evidence>
<dbReference type="RefSeq" id="WP_055633629.1">
    <property type="nucleotide sequence ID" value="NZ_JBIRRP010000007.1"/>
</dbReference>
<dbReference type="GO" id="GO:0006950">
    <property type="term" value="P:response to stress"/>
    <property type="evidence" value="ECO:0007669"/>
    <property type="project" value="TreeGrafter"/>
</dbReference>
<dbReference type="SUPFAM" id="SSF46785">
    <property type="entry name" value="Winged helix' DNA-binding domain"/>
    <property type="match status" value="1"/>
</dbReference>
<dbReference type="InterPro" id="IPR000835">
    <property type="entry name" value="HTH_MarR-typ"/>
</dbReference>
<dbReference type="Gene3D" id="1.10.10.10">
    <property type="entry name" value="Winged helix-like DNA-binding domain superfamily/Winged helix DNA-binding domain"/>
    <property type="match status" value="1"/>
</dbReference>
<dbReference type="SMART" id="SM00347">
    <property type="entry name" value="HTH_MARR"/>
    <property type="match status" value="1"/>
</dbReference>
<dbReference type="Pfam" id="PF01047">
    <property type="entry name" value="MarR"/>
    <property type="match status" value="1"/>
</dbReference>
<proteinExistence type="predicted"/>
<dbReference type="PANTHER" id="PTHR33164:SF95">
    <property type="entry name" value="TRANSCRIPTIONAL REGULATOR"/>
    <property type="match status" value="1"/>
</dbReference>
<comment type="caution">
    <text evidence="2">The sequence shown here is derived from an EMBL/GenBank/DDBJ whole genome shotgun (WGS) entry which is preliminary data.</text>
</comment>
<feature type="domain" description="HTH marR-type" evidence="1">
    <location>
        <begin position="4"/>
        <end position="137"/>
    </location>
</feature>
<protein>
    <recommendedName>
        <fullName evidence="1">HTH marR-type domain-containing protein</fullName>
    </recommendedName>
</protein>
<keyword evidence="3" id="KW-1185">Reference proteome</keyword>
<dbReference type="Proteomes" id="UP000052982">
    <property type="component" value="Unassembled WGS sequence"/>
</dbReference>
<dbReference type="InterPro" id="IPR036390">
    <property type="entry name" value="WH_DNA-bd_sf"/>
</dbReference>
<dbReference type="STRING" id="1943.AQJ64_00910"/>
<dbReference type="PROSITE" id="PS50995">
    <property type="entry name" value="HTH_MARR_2"/>
    <property type="match status" value="1"/>
</dbReference>
<evidence type="ECO:0000313" key="2">
    <source>
        <dbReference type="EMBL" id="KUN89270.1"/>
    </source>
</evidence>
<dbReference type="PRINTS" id="PR00598">
    <property type="entry name" value="HTHMARR"/>
</dbReference>
<accession>A0A101TB89</accession>
<dbReference type="EMBL" id="LMWW01000001">
    <property type="protein sequence ID" value="KUN89270.1"/>
    <property type="molecule type" value="Genomic_DNA"/>
</dbReference>
<name>A0A101TB89_9ACTN</name>
<sequence length="142" mass="15942">MRPEQLIDQPMHLLRRALQRVNAVWQAEVPELTAPQYATLATLAERPGIDQSALCLATAIDRSTMTTLLDRLSSRGWVNREPDPLNRRRHIVHITEEGHALLREVEPAVARVNQWTVDQLGEERTGTLLPLLSDLAGVELDG</sequence>
<dbReference type="InterPro" id="IPR036388">
    <property type="entry name" value="WH-like_DNA-bd_sf"/>
</dbReference>